<reference evidence="1" key="2">
    <citation type="submission" date="2025-08" db="UniProtKB">
        <authorList>
            <consortium name="Ensembl"/>
        </authorList>
    </citation>
    <scope>IDENTIFICATION</scope>
</reference>
<dbReference type="PANTHER" id="PTHR31919">
    <property type="entry name" value="ZINC FINGERS AND HOMEOBOXES PROTEIN 1, ISOFORM 2"/>
    <property type="match status" value="1"/>
</dbReference>
<dbReference type="GeneTree" id="ENSGT00940000179624"/>
<accession>A0A3P9BHM3</accession>
<dbReference type="PANTHER" id="PTHR31919:SF1">
    <property type="entry name" value="ZINC FINGERS AND HOMEOBOXES PROTEIN 1, ISOFORM 2"/>
    <property type="match status" value="1"/>
</dbReference>
<dbReference type="AlphaFoldDB" id="A0A3P9BHM3"/>
<evidence type="ECO:0000313" key="2">
    <source>
        <dbReference type="Proteomes" id="UP000265160"/>
    </source>
</evidence>
<sequence>FCSQSGSSIAALDTEDSLEKQKVYKFRGELAVRQGNYQLVFSFLTNLYTVYSSCLQWIADNNLTIRQDVVEGMARCCTRLGQRDRALELAQLLVILYLTGFLKLSSKLIIQNLLINRIMLQKYYEYVCLFLPYLNLTGSFSSEICVNQHDEQEDRNTEEASELSEDRVWLKERESWATVCLHSFRQRWWNKILLTGLLETDGIFWLPELKELKN</sequence>
<keyword evidence="2" id="KW-1185">Reference proteome</keyword>
<dbReference type="Ensembl" id="ENSMZET00005009774.1">
    <property type="protein sequence ID" value="ENSMZEP00005009419.1"/>
    <property type="gene ID" value="ENSMZEG00005007135.1"/>
</dbReference>
<reference evidence="1" key="3">
    <citation type="submission" date="2025-09" db="UniProtKB">
        <authorList>
            <consortium name="Ensembl"/>
        </authorList>
    </citation>
    <scope>IDENTIFICATION</scope>
</reference>
<dbReference type="InterPro" id="IPR041404">
    <property type="entry name" value="DUF5588"/>
</dbReference>
<dbReference type="Pfam" id="PF17826">
    <property type="entry name" value="DUF5588"/>
    <property type="match status" value="1"/>
</dbReference>
<reference evidence="1 2" key="1">
    <citation type="journal article" date="2014" name="Nature">
        <title>The genomic substrate for adaptive radiation in African cichlid fish.</title>
        <authorList>
            <person name="Brawand D."/>
            <person name="Wagner C.E."/>
            <person name="Li Y.I."/>
            <person name="Malinsky M."/>
            <person name="Keller I."/>
            <person name="Fan S."/>
            <person name="Simakov O."/>
            <person name="Ng A.Y."/>
            <person name="Lim Z.W."/>
            <person name="Bezault E."/>
            <person name="Turner-Maier J."/>
            <person name="Johnson J."/>
            <person name="Alcazar R."/>
            <person name="Noh H.J."/>
            <person name="Russell P."/>
            <person name="Aken B."/>
            <person name="Alfoldi J."/>
            <person name="Amemiya C."/>
            <person name="Azzouzi N."/>
            <person name="Baroiller J.F."/>
            <person name="Barloy-Hubler F."/>
            <person name="Berlin A."/>
            <person name="Bloomquist R."/>
            <person name="Carleton K.L."/>
            <person name="Conte M.A."/>
            <person name="D'Cotta H."/>
            <person name="Eshel O."/>
            <person name="Gaffney L."/>
            <person name="Galibert F."/>
            <person name="Gante H.F."/>
            <person name="Gnerre S."/>
            <person name="Greuter L."/>
            <person name="Guyon R."/>
            <person name="Haddad N.S."/>
            <person name="Haerty W."/>
            <person name="Harris R.M."/>
            <person name="Hofmann H.A."/>
            <person name="Hourlier T."/>
            <person name="Hulata G."/>
            <person name="Jaffe D.B."/>
            <person name="Lara M."/>
            <person name="Lee A.P."/>
            <person name="MacCallum I."/>
            <person name="Mwaiko S."/>
            <person name="Nikaido M."/>
            <person name="Nishihara H."/>
            <person name="Ozouf-Costaz C."/>
            <person name="Penman D.J."/>
            <person name="Przybylski D."/>
            <person name="Rakotomanga M."/>
            <person name="Renn S.C.P."/>
            <person name="Ribeiro F.J."/>
            <person name="Ron M."/>
            <person name="Salzburger W."/>
            <person name="Sanchez-Pulido L."/>
            <person name="Santos M.E."/>
            <person name="Searle S."/>
            <person name="Sharpe T."/>
            <person name="Swofford R."/>
            <person name="Tan F.J."/>
            <person name="Williams L."/>
            <person name="Young S."/>
            <person name="Yin S."/>
            <person name="Okada N."/>
            <person name="Kocher T.D."/>
            <person name="Miska E.A."/>
            <person name="Lander E.S."/>
            <person name="Venkatesh B."/>
            <person name="Fernald R.D."/>
            <person name="Meyer A."/>
            <person name="Ponting C.P."/>
            <person name="Streelman J.T."/>
            <person name="Lindblad-Toh K."/>
            <person name="Seehausen O."/>
            <person name="Di Palma F."/>
        </authorList>
    </citation>
    <scope>NUCLEOTIDE SEQUENCE</scope>
</reference>
<name>A0A3P9BHM3_9CICH</name>
<evidence type="ECO:0000313" key="1">
    <source>
        <dbReference type="Ensembl" id="ENSMZEP00005009419.1"/>
    </source>
</evidence>
<protein>
    <submittedName>
        <fullName evidence="1">Uncharacterized protein</fullName>
    </submittedName>
</protein>
<organism evidence="1 2">
    <name type="scientific">Maylandia zebra</name>
    <name type="common">zebra mbuna</name>
    <dbReference type="NCBI Taxonomy" id="106582"/>
    <lineage>
        <taxon>Eukaryota</taxon>
        <taxon>Metazoa</taxon>
        <taxon>Chordata</taxon>
        <taxon>Craniata</taxon>
        <taxon>Vertebrata</taxon>
        <taxon>Euteleostomi</taxon>
        <taxon>Actinopterygii</taxon>
        <taxon>Neopterygii</taxon>
        <taxon>Teleostei</taxon>
        <taxon>Neoteleostei</taxon>
        <taxon>Acanthomorphata</taxon>
        <taxon>Ovalentaria</taxon>
        <taxon>Cichlomorphae</taxon>
        <taxon>Cichliformes</taxon>
        <taxon>Cichlidae</taxon>
        <taxon>African cichlids</taxon>
        <taxon>Pseudocrenilabrinae</taxon>
        <taxon>Haplochromini</taxon>
        <taxon>Maylandia</taxon>
        <taxon>Maylandia zebra complex</taxon>
    </lineage>
</organism>
<proteinExistence type="predicted"/>
<dbReference type="Proteomes" id="UP000265160">
    <property type="component" value="LG11"/>
</dbReference>